<evidence type="ECO:0000313" key="2">
    <source>
        <dbReference type="Proteomes" id="UP000502041"/>
    </source>
</evidence>
<evidence type="ECO:0000313" key="1">
    <source>
        <dbReference type="EMBL" id="QJC57142.1"/>
    </source>
</evidence>
<keyword evidence="2" id="KW-1185">Reference proteome</keyword>
<protein>
    <submittedName>
        <fullName evidence="1">Uncharacterized protein</fullName>
    </submittedName>
</protein>
<dbReference type="EMBL" id="CP051461">
    <property type="protein sequence ID" value="QJC57142.1"/>
    <property type="molecule type" value="Genomic_DNA"/>
</dbReference>
<dbReference type="Proteomes" id="UP000502041">
    <property type="component" value="Chromosome"/>
</dbReference>
<proteinExistence type="predicted"/>
<accession>A0A6H2HB88</accession>
<dbReference type="KEGG" id="pvac:HC248_02458"/>
<organism evidence="1 2">
    <name type="scientific">Polaromonas vacuolata</name>
    <dbReference type="NCBI Taxonomy" id="37448"/>
    <lineage>
        <taxon>Bacteria</taxon>
        <taxon>Pseudomonadati</taxon>
        <taxon>Pseudomonadota</taxon>
        <taxon>Betaproteobacteria</taxon>
        <taxon>Burkholderiales</taxon>
        <taxon>Comamonadaceae</taxon>
        <taxon>Polaromonas</taxon>
    </lineage>
</organism>
<gene>
    <name evidence="1" type="ORF">HC248_02458</name>
</gene>
<reference evidence="1 2" key="1">
    <citation type="submission" date="2020-04" db="EMBL/GenBank/DDBJ databases">
        <title>Complete genome of a Psychrophilic, Marine, Gas Vacuolate Bacterium Polaromonas vacuolata KCTC 22033T.</title>
        <authorList>
            <person name="Hwang K."/>
            <person name="Kim K.M."/>
        </authorList>
    </citation>
    <scope>NUCLEOTIDE SEQUENCE [LARGE SCALE GENOMIC DNA]</scope>
    <source>
        <strain evidence="1 2">KCTC 22033</strain>
    </source>
</reference>
<dbReference type="AlphaFoldDB" id="A0A6H2HB88"/>
<name>A0A6H2HB88_9BURK</name>
<sequence length="83" mass="9204">MADLGVMFRTRAREGCPVHPFRLAAIAIKNPQRLRIESARLPIGPVVRLLASRVVRQLAAMPARIHTAAIQNRHSPPIAPRRA</sequence>